<keyword evidence="5" id="KW-1185">Reference proteome</keyword>
<accession>A0ABT7LDT7</accession>
<comment type="subcellular location">
    <subcellularLocation>
        <location evidence="1">Secreted</location>
    </subcellularLocation>
</comment>
<dbReference type="Gene3D" id="3.20.20.370">
    <property type="entry name" value="Glycoside hydrolase/deacetylase"/>
    <property type="match status" value="1"/>
</dbReference>
<comment type="caution">
    <text evidence="4">The sequence shown here is derived from an EMBL/GenBank/DDBJ whole genome shotgun (WGS) entry which is preliminary data.</text>
</comment>
<dbReference type="EMBL" id="JASVDS010000001">
    <property type="protein sequence ID" value="MDL5031026.1"/>
    <property type="molecule type" value="Genomic_DNA"/>
</dbReference>
<dbReference type="RefSeq" id="WP_285981146.1">
    <property type="nucleotide sequence ID" value="NZ_JASVDS010000001.1"/>
</dbReference>
<dbReference type="SUPFAM" id="SSF88713">
    <property type="entry name" value="Glycoside hydrolase/deacetylase"/>
    <property type="match status" value="1"/>
</dbReference>
<feature type="domain" description="NodB homology" evidence="3">
    <location>
        <begin position="220"/>
        <end position="293"/>
    </location>
</feature>
<reference evidence="4 5" key="1">
    <citation type="submission" date="2023-06" db="EMBL/GenBank/DDBJ databases">
        <title>Pelomonas sp. APW6 16S ribosomal RNA gene genome sequencing and assembly.</title>
        <authorList>
            <person name="Woo H."/>
        </authorList>
    </citation>
    <scope>NUCLEOTIDE SEQUENCE [LARGE SCALE GENOMIC DNA]</scope>
    <source>
        <strain evidence="4 5">APW6</strain>
    </source>
</reference>
<evidence type="ECO:0000259" key="3">
    <source>
        <dbReference type="Pfam" id="PF01522"/>
    </source>
</evidence>
<dbReference type="InterPro" id="IPR002509">
    <property type="entry name" value="NODB_dom"/>
</dbReference>
<dbReference type="CDD" id="cd10918">
    <property type="entry name" value="CE4_NodB_like_5s_6s"/>
    <property type="match status" value="1"/>
</dbReference>
<proteinExistence type="predicted"/>
<evidence type="ECO:0000313" key="4">
    <source>
        <dbReference type="EMBL" id="MDL5031026.1"/>
    </source>
</evidence>
<dbReference type="GO" id="GO:0016787">
    <property type="term" value="F:hydrolase activity"/>
    <property type="evidence" value="ECO:0007669"/>
    <property type="project" value="UniProtKB-KW"/>
</dbReference>
<dbReference type="Pfam" id="PF01522">
    <property type="entry name" value="Polysacc_deac_1"/>
    <property type="match status" value="1"/>
</dbReference>
<evidence type="ECO:0000313" key="5">
    <source>
        <dbReference type="Proteomes" id="UP001238603"/>
    </source>
</evidence>
<keyword evidence="4" id="KW-0378">Hydrolase</keyword>
<dbReference type="InterPro" id="IPR011330">
    <property type="entry name" value="Glyco_hydro/deAcase_b/a-brl"/>
</dbReference>
<dbReference type="PANTHER" id="PTHR34216:SF3">
    <property type="entry name" value="POLY-BETA-1,6-N-ACETYL-D-GLUCOSAMINE N-DEACETYLASE"/>
    <property type="match status" value="1"/>
</dbReference>
<name>A0ABT7LDT7_9BURK</name>
<dbReference type="PANTHER" id="PTHR34216">
    <property type="match status" value="1"/>
</dbReference>
<dbReference type="Proteomes" id="UP001238603">
    <property type="component" value="Unassembled WGS sequence"/>
</dbReference>
<gene>
    <name evidence="4" type="ORF">QRD43_03825</name>
</gene>
<evidence type="ECO:0000256" key="2">
    <source>
        <dbReference type="ARBA" id="ARBA00022729"/>
    </source>
</evidence>
<keyword evidence="2" id="KW-0732">Signal</keyword>
<protein>
    <submittedName>
        <fullName evidence="4">Polysaccharide deacetylase family protein</fullName>
        <ecNumber evidence="4">3.-.-.-</ecNumber>
    </submittedName>
</protein>
<evidence type="ECO:0000256" key="1">
    <source>
        <dbReference type="ARBA" id="ARBA00004613"/>
    </source>
</evidence>
<dbReference type="InterPro" id="IPR051398">
    <property type="entry name" value="Polysacch_Deacetylase"/>
</dbReference>
<dbReference type="EC" id="3.-.-.-" evidence="4"/>
<sequence length="348" mass="38180">MNPAKRLVYGAARALGLFALARHLTRHRVRILCFHGGSLGDEHRFNPLLFCTGEHLARRLAWMDAHGFSWVSLDSATDMLKGAAARPRLPVVLTFDDGWYSTAQVLGPVVARHQVPAVLYLCTSHFQRGEPVPDVSMAYLVWQAGARVVHLDGVDPALDGRYDLADPPSRKDFLARAIRWVREAGAGDVSARLDLLAGALGQSPRSLDLASRRFSYLDGHELQALRAQGWSIELHGHEHRYPAGDPAALAQDLQRCQAVFASQSLPPGRHYCYPSGNHDAAAHELMTQHGVETATTCLPGLCPEGDARALHYLPRFLDGANIPPLVFEAEMSGFADGVRWLARLGRRG</sequence>
<organism evidence="4 5">
    <name type="scientific">Roseateles subflavus</name>
    <dbReference type="NCBI Taxonomy" id="3053353"/>
    <lineage>
        <taxon>Bacteria</taxon>
        <taxon>Pseudomonadati</taxon>
        <taxon>Pseudomonadota</taxon>
        <taxon>Betaproteobacteria</taxon>
        <taxon>Burkholderiales</taxon>
        <taxon>Sphaerotilaceae</taxon>
        <taxon>Roseateles</taxon>
    </lineage>
</organism>